<dbReference type="PANTHER" id="PTHR33021:SF9">
    <property type="entry name" value="PUTATIVE, EXPRESSED-RELATED"/>
    <property type="match status" value="1"/>
</dbReference>
<dbReference type="InterPro" id="IPR008972">
    <property type="entry name" value="Cupredoxin"/>
</dbReference>
<dbReference type="Gene3D" id="2.60.40.420">
    <property type="entry name" value="Cupredoxins - blue copper proteins"/>
    <property type="match status" value="1"/>
</dbReference>
<keyword evidence="1" id="KW-0732">Signal</keyword>
<accession>A0AAD5GSR4</accession>
<dbReference type="GO" id="GO:0005886">
    <property type="term" value="C:plasma membrane"/>
    <property type="evidence" value="ECO:0007669"/>
    <property type="project" value="TreeGrafter"/>
</dbReference>
<reference evidence="3" key="1">
    <citation type="submission" date="2022-06" db="EMBL/GenBank/DDBJ databases">
        <title>Uncovering the hologenomic basis of an extraordinary plant invasion.</title>
        <authorList>
            <person name="Bieker V.C."/>
            <person name="Martin M.D."/>
            <person name="Gilbert T."/>
            <person name="Hodgins K."/>
            <person name="Battlay P."/>
            <person name="Petersen B."/>
            <person name="Wilson J."/>
        </authorList>
    </citation>
    <scope>NUCLEOTIDE SEQUENCE</scope>
    <source>
        <strain evidence="3">AA19_3_7</strain>
        <tissue evidence="3">Leaf</tissue>
    </source>
</reference>
<protein>
    <recommendedName>
        <fullName evidence="2">Phytocyanin domain-containing protein</fullName>
    </recommendedName>
</protein>
<evidence type="ECO:0000313" key="4">
    <source>
        <dbReference type="Proteomes" id="UP001206925"/>
    </source>
</evidence>
<dbReference type="SUPFAM" id="SSF49503">
    <property type="entry name" value="Cupredoxins"/>
    <property type="match status" value="1"/>
</dbReference>
<feature type="domain" description="Phytocyanin" evidence="2">
    <location>
        <begin position="25"/>
        <end position="125"/>
    </location>
</feature>
<dbReference type="InterPro" id="IPR039391">
    <property type="entry name" value="Phytocyanin-like"/>
</dbReference>
<dbReference type="PROSITE" id="PS51485">
    <property type="entry name" value="PHYTOCYANIN"/>
    <property type="match status" value="1"/>
</dbReference>
<keyword evidence="4" id="KW-1185">Reference proteome</keyword>
<name>A0AAD5GSR4_AMBAR</name>
<comment type="caution">
    <text evidence="3">The sequence shown here is derived from an EMBL/GenBank/DDBJ whole genome shotgun (WGS) entry which is preliminary data.</text>
</comment>
<dbReference type="Pfam" id="PF02298">
    <property type="entry name" value="Cu_bind_like"/>
    <property type="match status" value="1"/>
</dbReference>
<dbReference type="EMBL" id="JAMZMK010005982">
    <property type="protein sequence ID" value="KAI7751106.1"/>
    <property type="molecule type" value="Genomic_DNA"/>
</dbReference>
<evidence type="ECO:0000313" key="3">
    <source>
        <dbReference type="EMBL" id="KAI7751106.1"/>
    </source>
</evidence>
<sequence length="133" mass="14603">MANKNLCIFILVATIVAQATWVRSEEFIVGDEKGWDLGIDYTCWLSGKEFHFNDALVFKFKPGKHNVAALPDQASLDSCALDKAIFSLRACGRNTIYLAEGENYLTSSIGDDCKKGLKLIVTAKGPRPEGSEN</sequence>
<organism evidence="3 4">
    <name type="scientific">Ambrosia artemisiifolia</name>
    <name type="common">Common ragweed</name>
    <dbReference type="NCBI Taxonomy" id="4212"/>
    <lineage>
        <taxon>Eukaryota</taxon>
        <taxon>Viridiplantae</taxon>
        <taxon>Streptophyta</taxon>
        <taxon>Embryophyta</taxon>
        <taxon>Tracheophyta</taxon>
        <taxon>Spermatophyta</taxon>
        <taxon>Magnoliopsida</taxon>
        <taxon>eudicotyledons</taxon>
        <taxon>Gunneridae</taxon>
        <taxon>Pentapetalae</taxon>
        <taxon>asterids</taxon>
        <taxon>campanulids</taxon>
        <taxon>Asterales</taxon>
        <taxon>Asteraceae</taxon>
        <taxon>Asteroideae</taxon>
        <taxon>Heliantheae alliance</taxon>
        <taxon>Heliantheae</taxon>
        <taxon>Ambrosia</taxon>
    </lineage>
</organism>
<evidence type="ECO:0000259" key="2">
    <source>
        <dbReference type="PROSITE" id="PS51485"/>
    </source>
</evidence>
<dbReference type="Proteomes" id="UP001206925">
    <property type="component" value="Unassembled WGS sequence"/>
</dbReference>
<dbReference type="GO" id="GO:0009055">
    <property type="term" value="F:electron transfer activity"/>
    <property type="evidence" value="ECO:0007669"/>
    <property type="project" value="InterPro"/>
</dbReference>
<dbReference type="InterPro" id="IPR003245">
    <property type="entry name" value="Phytocyanin_dom"/>
</dbReference>
<feature type="chain" id="PRO_5042077818" description="Phytocyanin domain-containing protein" evidence="1">
    <location>
        <begin position="25"/>
        <end position="133"/>
    </location>
</feature>
<gene>
    <name evidence="3" type="ORF">M8C21_020511</name>
</gene>
<proteinExistence type="predicted"/>
<evidence type="ECO:0000256" key="1">
    <source>
        <dbReference type="SAM" id="SignalP"/>
    </source>
</evidence>
<dbReference type="PANTHER" id="PTHR33021">
    <property type="entry name" value="BLUE COPPER PROTEIN"/>
    <property type="match status" value="1"/>
</dbReference>
<feature type="signal peptide" evidence="1">
    <location>
        <begin position="1"/>
        <end position="24"/>
    </location>
</feature>
<dbReference type="CDD" id="cd04216">
    <property type="entry name" value="Phytocyanin"/>
    <property type="match status" value="1"/>
</dbReference>
<dbReference type="AlphaFoldDB" id="A0AAD5GSR4"/>